<dbReference type="InterPro" id="IPR021445">
    <property type="entry name" value="DUF3095"/>
</dbReference>
<keyword evidence="2" id="KW-1185">Reference proteome</keyword>
<dbReference type="RefSeq" id="WP_308951808.1">
    <property type="nucleotide sequence ID" value="NZ_JARXHW010000049.1"/>
</dbReference>
<dbReference type="Proteomes" id="UP001225316">
    <property type="component" value="Unassembled WGS sequence"/>
</dbReference>
<protein>
    <submittedName>
        <fullName evidence="1">DUF3095 domain-containing protein</fullName>
    </submittedName>
</protein>
<accession>A0ABU1AY11</accession>
<dbReference type="EMBL" id="JARXHW010000049">
    <property type="protein sequence ID" value="MDQ8209037.1"/>
    <property type="molecule type" value="Genomic_DNA"/>
</dbReference>
<reference evidence="1 2" key="1">
    <citation type="submission" date="2023-04" db="EMBL/GenBank/DDBJ databases">
        <title>A novel bacteria isolated from coastal sediment.</title>
        <authorList>
            <person name="Liu X.-J."/>
            <person name="Du Z.-J."/>
        </authorList>
    </citation>
    <scope>NUCLEOTIDE SEQUENCE [LARGE SCALE GENOMIC DNA]</scope>
    <source>
        <strain evidence="1 2">SDUM461003</strain>
    </source>
</reference>
<comment type="caution">
    <text evidence="1">The sequence shown here is derived from an EMBL/GenBank/DDBJ whole genome shotgun (WGS) entry which is preliminary data.</text>
</comment>
<sequence length="384" mass="43150">MSEDSFYAELPAFDKFSDFTNEAYYAPLPSDWCIVVSDIEGSTKAIEAGRYKDVNLVGAATIAAARNALHGLDIPFVFGGDGASFAFHSKHTTRIQEAMSGLQQIAAENFGFVLRIGLVPVAEIYAAKRRIEVGRYELVTGRCLAIFHGGGLSLAEKWIKQANSRHLIEVKIGSRTNIEGLSCRWNSIPNIRGTIASLIVQKNETTTNAIYQDILDQIGQICGVDIDQINPLNIPKISYQSIRECFFQESRLHIPKWSYRHCYRIFEIIACVCIFRFKIPPIFIDPKRYVKSMRTHADYRKFDDTLRMVIDISAQQSEAITCYLDSLYKKGLLFYGLHNSKDSLMTCYVDDIHEGNHIHFIDGADGGYAMAAKQLKSQIKASST</sequence>
<evidence type="ECO:0000313" key="2">
    <source>
        <dbReference type="Proteomes" id="UP001225316"/>
    </source>
</evidence>
<organism evidence="1 2">
    <name type="scientific">Thalassobacterium maritimum</name>
    <dbReference type="NCBI Taxonomy" id="3041265"/>
    <lineage>
        <taxon>Bacteria</taxon>
        <taxon>Pseudomonadati</taxon>
        <taxon>Verrucomicrobiota</taxon>
        <taxon>Opitutia</taxon>
        <taxon>Puniceicoccales</taxon>
        <taxon>Coraliomargaritaceae</taxon>
        <taxon>Thalassobacterium</taxon>
    </lineage>
</organism>
<evidence type="ECO:0000313" key="1">
    <source>
        <dbReference type="EMBL" id="MDQ8209037.1"/>
    </source>
</evidence>
<proteinExistence type="predicted"/>
<name>A0ABU1AY11_9BACT</name>
<dbReference type="Pfam" id="PF11294">
    <property type="entry name" value="DUF3095"/>
    <property type="match status" value="1"/>
</dbReference>
<gene>
    <name evidence="1" type="ORF">QEH52_16045</name>
</gene>